<accession>A0A9D4EQ39</accession>
<proteinExistence type="predicted"/>
<reference evidence="1" key="1">
    <citation type="journal article" date="2019" name="bioRxiv">
        <title>The Genome of the Zebra Mussel, Dreissena polymorpha: A Resource for Invasive Species Research.</title>
        <authorList>
            <person name="McCartney M.A."/>
            <person name="Auch B."/>
            <person name="Kono T."/>
            <person name="Mallez S."/>
            <person name="Zhang Y."/>
            <person name="Obille A."/>
            <person name="Becker A."/>
            <person name="Abrahante J.E."/>
            <person name="Garbe J."/>
            <person name="Badalamenti J.P."/>
            <person name="Herman A."/>
            <person name="Mangelson H."/>
            <person name="Liachko I."/>
            <person name="Sullivan S."/>
            <person name="Sone E.D."/>
            <person name="Koren S."/>
            <person name="Silverstein K.A.T."/>
            <person name="Beckman K.B."/>
            <person name="Gohl D.M."/>
        </authorList>
    </citation>
    <scope>NUCLEOTIDE SEQUENCE</scope>
    <source>
        <strain evidence="1">Duluth1</strain>
        <tissue evidence="1">Whole animal</tissue>
    </source>
</reference>
<reference evidence="1" key="2">
    <citation type="submission" date="2020-11" db="EMBL/GenBank/DDBJ databases">
        <authorList>
            <person name="McCartney M.A."/>
            <person name="Auch B."/>
            <person name="Kono T."/>
            <person name="Mallez S."/>
            <person name="Becker A."/>
            <person name="Gohl D.M."/>
            <person name="Silverstein K.A.T."/>
            <person name="Koren S."/>
            <person name="Bechman K.B."/>
            <person name="Herman A."/>
            <person name="Abrahante J.E."/>
            <person name="Garbe J."/>
        </authorList>
    </citation>
    <scope>NUCLEOTIDE SEQUENCE</scope>
    <source>
        <strain evidence="1">Duluth1</strain>
        <tissue evidence="1">Whole animal</tissue>
    </source>
</reference>
<comment type="caution">
    <text evidence="1">The sequence shown here is derived from an EMBL/GenBank/DDBJ whole genome shotgun (WGS) entry which is preliminary data.</text>
</comment>
<sequence>MTQAKDEVPGLILQKKGNLNVFENYRTISLISLASKVMLRIIRNKLKRKLEQECI</sequence>
<organism evidence="1 2">
    <name type="scientific">Dreissena polymorpha</name>
    <name type="common">Zebra mussel</name>
    <name type="synonym">Mytilus polymorpha</name>
    <dbReference type="NCBI Taxonomy" id="45954"/>
    <lineage>
        <taxon>Eukaryota</taxon>
        <taxon>Metazoa</taxon>
        <taxon>Spiralia</taxon>
        <taxon>Lophotrochozoa</taxon>
        <taxon>Mollusca</taxon>
        <taxon>Bivalvia</taxon>
        <taxon>Autobranchia</taxon>
        <taxon>Heteroconchia</taxon>
        <taxon>Euheterodonta</taxon>
        <taxon>Imparidentia</taxon>
        <taxon>Neoheterodontei</taxon>
        <taxon>Myida</taxon>
        <taxon>Dreissenoidea</taxon>
        <taxon>Dreissenidae</taxon>
        <taxon>Dreissena</taxon>
    </lineage>
</organism>
<dbReference type="Proteomes" id="UP000828390">
    <property type="component" value="Unassembled WGS sequence"/>
</dbReference>
<name>A0A9D4EQ39_DREPO</name>
<protein>
    <submittedName>
        <fullName evidence="1">Uncharacterized protein</fullName>
    </submittedName>
</protein>
<dbReference type="EMBL" id="JAIWYP010000008">
    <property type="protein sequence ID" value="KAH3781952.1"/>
    <property type="molecule type" value="Genomic_DNA"/>
</dbReference>
<evidence type="ECO:0000313" key="1">
    <source>
        <dbReference type="EMBL" id="KAH3781952.1"/>
    </source>
</evidence>
<keyword evidence="2" id="KW-1185">Reference proteome</keyword>
<gene>
    <name evidence="1" type="ORF">DPMN_159861</name>
</gene>
<dbReference type="AlphaFoldDB" id="A0A9D4EQ39"/>
<evidence type="ECO:0000313" key="2">
    <source>
        <dbReference type="Proteomes" id="UP000828390"/>
    </source>
</evidence>